<proteinExistence type="inferred from homology"/>
<evidence type="ECO:0000313" key="7">
    <source>
        <dbReference type="EnsemblMetazoa" id="GMOY006533-PA"/>
    </source>
</evidence>
<evidence type="ECO:0000256" key="1">
    <source>
        <dbReference type="ARBA" id="ARBA00004141"/>
    </source>
</evidence>
<evidence type="ECO:0000256" key="5">
    <source>
        <dbReference type="ARBA" id="ARBA00023136"/>
    </source>
</evidence>
<accession>A0A1B0G001</accession>
<feature type="transmembrane region" description="Helical" evidence="6">
    <location>
        <begin position="89"/>
        <end position="110"/>
    </location>
</feature>
<comment type="subcellular location">
    <subcellularLocation>
        <location evidence="1">Membrane</location>
        <topology evidence="1">Multi-pass membrane protein</topology>
    </subcellularLocation>
</comment>
<dbReference type="EMBL" id="CCAG010014067">
    <property type="status" value="NOT_ANNOTATED_CDS"/>
    <property type="molecule type" value="Genomic_DNA"/>
</dbReference>
<dbReference type="PANTHER" id="PTHR13180">
    <property type="entry name" value="SMALL MEMBRANE PROTEIN-RELATED"/>
    <property type="match status" value="1"/>
</dbReference>
<dbReference type="GO" id="GO:0016020">
    <property type="term" value="C:membrane"/>
    <property type="evidence" value="ECO:0007669"/>
    <property type="project" value="UniProtKB-SubCell"/>
</dbReference>
<dbReference type="Proteomes" id="UP000092444">
    <property type="component" value="Unassembled WGS sequence"/>
</dbReference>
<dbReference type="PhylomeDB" id="A0A1B0G001"/>
<dbReference type="EnsemblMetazoa" id="GMOY006533-RA">
    <property type="protein sequence ID" value="GMOY006533-PA"/>
    <property type="gene ID" value="GMOY006533"/>
</dbReference>
<keyword evidence="5 6" id="KW-0472">Membrane</keyword>
<dbReference type="VEuPathDB" id="VectorBase:GMOY006533"/>
<comment type="similarity">
    <text evidence="2">Belongs to the UPF0220 family.</text>
</comment>
<protein>
    <recommendedName>
        <fullName evidence="9">Transmembrane protein 50A</fullName>
    </recommendedName>
</protein>
<feature type="transmembrane region" description="Helical" evidence="6">
    <location>
        <begin position="122"/>
        <end position="142"/>
    </location>
</feature>
<dbReference type="InterPro" id="IPR007919">
    <property type="entry name" value="UPF0220"/>
</dbReference>
<evidence type="ECO:0000313" key="8">
    <source>
        <dbReference type="Proteomes" id="UP000092444"/>
    </source>
</evidence>
<name>A0A1B0G001_GLOMM</name>
<sequence length="153" mass="17174">MTLIDNIRDWFASETARNKNSSLIAGLLFFAGWWTLIDAMTVDQKHQITTGQVFIGVFGTISFLMVNVVKNSHISEENTSESGARVAKIWLLTAFVMGFASIIAAVWVMIDDFINNRSKKDSAQGIALLMQNILILLANLTYKLGRNEEDWNE</sequence>
<evidence type="ECO:0000256" key="4">
    <source>
        <dbReference type="ARBA" id="ARBA00022989"/>
    </source>
</evidence>
<feature type="transmembrane region" description="Helical" evidence="6">
    <location>
        <begin position="21"/>
        <end position="37"/>
    </location>
</feature>
<feature type="transmembrane region" description="Helical" evidence="6">
    <location>
        <begin position="49"/>
        <end position="69"/>
    </location>
</feature>
<keyword evidence="8" id="KW-1185">Reference proteome</keyword>
<reference evidence="7" key="1">
    <citation type="submission" date="2020-05" db="UniProtKB">
        <authorList>
            <consortium name="EnsemblMetazoa"/>
        </authorList>
    </citation>
    <scope>IDENTIFICATION</scope>
    <source>
        <strain evidence="7">Yale</strain>
    </source>
</reference>
<dbReference type="Pfam" id="PF05255">
    <property type="entry name" value="UPF0220"/>
    <property type="match status" value="1"/>
</dbReference>
<dbReference type="AlphaFoldDB" id="A0A1B0G001"/>
<evidence type="ECO:0000256" key="2">
    <source>
        <dbReference type="ARBA" id="ARBA00005335"/>
    </source>
</evidence>
<keyword evidence="4 6" id="KW-1133">Transmembrane helix</keyword>
<keyword evidence="3 6" id="KW-0812">Transmembrane</keyword>
<evidence type="ECO:0000256" key="6">
    <source>
        <dbReference type="SAM" id="Phobius"/>
    </source>
</evidence>
<evidence type="ECO:0008006" key="9">
    <source>
        <dbReference type="Google" id="ProtNLM"/>
    </source>
</evidence>
<organism evidence="7 8">
    <name type="scientific">Glossina morsitans morsitans</name>
    <name type="common">Savannah tsetse fly</name>
    <dbReference type="NCBI Taxonomy" id="37546"/>
    <lineage>
        <taxon>Eukaryota</taxon>
        <taxon>Metazoa</taxon>
        <taxon>Ecdysozoa</taxon>
        <taxon>Arthropoda</taxon>
        <taxon>Hexapoda</taxon>
        <taxon>Insecta</taxon>
        <taxon>Pterygota</taxon>
        <taxon>Neoptera</taxon>
        <taxon>Endopterygota</taxon>
        <taxon>Diptera</taxon>
        <taxon>Brachycera</taxon>
        <taxon>Muscomorpha</taxon>
        <taxon>Hippoboscoidea</taxon>
        <taxon>Glossinidae</taxon>
        <taxon>Glossina</taxon>
    </lineage>
</organism>
<dbReference type="STRING" id="37546.A0A1B0G001"/>
<evidence type="ECO:0000256" key="3">
    <source>
        <dbReference type="ARBA" id="ARBA00022692"/>
    </source>
</evidence>